<proteinExistence type="predicted"/>
<evidence type="ECO:0000313" key="2">
    <source>
        <dbReference type="Proteomes" id="UP000635726"/>
    </source>
</evidence>
<evidence type="ECO:0000313" key="1">
    <source>
        <dbReference type="EMBL" id="GGJ78669.1"/>
    </source>
</evidence>
<reference evidence="1" key="1">
    <citation type="journal article" date="2014" name="Int. J. Syst. Evol. Microbiol.">
        <title>Complete genome sequence of Corynebacterium casei LMG S-19264T (=DSM 44701T), isolated from a smear-ripened cheese.</title>
        <authorList>
            <consortium name="US DOE Joint Genome Institute (JGI-PGF)"/>
            <person name="Walter F."/>
            <person name="Albersmeier A."/>
            <person name="Kalinowski J."/>
            <person name="Ruckert C."/>
        </authorList>
    </citation>
    <scope>NUCLEOTIDE SEQUENCE</scope>
    <source>
        <strain evidence="1">JCM 14371</strain>
    </source>
</reference>
<dbReference type="Proteomes" id="UP000635726">
    <property type="component" value="Unassembled WGS sequence"/>
</dbReference>
<protein>
    <submittedName>
        <fullName evidence="1">Uncharacterized protein</fullName>
    </submittedName>
</protein>
<sequence>MREAEALPAESGESWVCAFTNTGGGMPPAGRDMVRLPGQHPPVPFNPDGTNALAGVGQLRPWGRRIKRTVQVCGAAGAPAPPLQHEESRLWVKFAFPTSPDLGGDLRGTPEVAPEVALLRVMTGELSTLNIRPSRT</sequence>
<keyword evidence="2" id="KW-1185">Reference proteome</keyword>
<dbReference type="EMBL" id="BMOE01000007">
    <property type="protein sequence ID" value="GGJ78669.1"/>
    <property type="molecule type" value="Genomic_DNA"/>
</dbReference>
<accession>A0A917UR48</accession>
<dbReference type="AlphaFoldDB" id="A0A917UR48"/>
<name>A0A917UR48_9DEIO</name>
<comment type="caution">
    <text evidence="1">The sequence shown here is derived from an EMBL/GenBank/DDBJ whole genome shotgun (WGS) entry which is preliminary data.</text>
</comment>
<gene>
    <name evidence="1" type="ORF">GCM10008939_23210</name>
</gene>
<reference evidence="1" key="2">
    <citation type="submission" date="2020-09" db="EMBL/GenBank/DDBJ databases">
        <authorList>
            <person name="Sun Q."/>
            <person name="Ohkuma M."/>
        </authorList>
    </citation>
    <scope>NUCLEOTIDE SEQUENCE</scope>
    <source>
        <strain evidence="1">JCM 14371</strain>
    </source>
</reference>
<organism evidence="1 2">
    <name type="scientific">Deinococcus aquiradiocola</name>
    <dbReference type="NCBI Taxonomy" id="393059"/>
    <lineage>
        <taxon>Bacteria</taxon>
        <taxon>Thermotogati</taxon>
        <taxon>Deinococcota</taxon>
        <taxon>Deinococci</taxon>
        <taxon>Deinococcales</taxon>
        <taxon>Deinococcaceae</taxon>
        <taxon>Deinococcus</taxon>
    </lineage>
</organism>